<dbReference type="InterPro" id="IPR038765">
    <property type="entry name" value="Papain-like_cys_pep_sf"/>
</dbReference>
<dbReference type="SUPFAM" id="SSF54001">
    <property type="entry name" value="Cysteine proteinases"/>
    <property type="match status" value="1"/>
</dbReference>
<dbReference type="InterPro" id="IPR050164">
    <property type="entry name" value="Peptidase_C19"/>
</dbReference>
<protein>
    <recommendedName>
        <fullName evidence="3">ubiquitinyl hydrolase 1</fullName>
        <ecNumber evidence="3">3.4.19.12</ecNumber>
    </recommendedName>
</protein>
<dbReference type="GeneID" id="19880075"/>
<dbReference type="PROSITE" id="PS50235">
    <property type="entry name" value="USP_3"/>
    <property type="match status" value="1"/>
</dbReference>
<evidence type="ECO:0000259" key="9">
    <source>
        <dbReference type="PROSITE" id="PS50235"/>
    </source>
</evidence>
<dbReference type="EMBL" id="GL877451">
    <property type="protein sequence ID" value="ELA46321.1"/>
    <property type="molecule type" value="Genomic_DNA"/>
</dbReference>
<evidence type="ECO:0000313" key="10">
    <source>
        <dbReference type="EMBL" id="ELA46321.1"/>
    </source>
</evidence>
<comment type="catalytic activity">
    <reaction evidence="1">
        <text>Thiol-dependent hydrolysis of ester, thioester, amide, peptide and isopeptide bonds formed by the C-terminal Gly of ubiquitin (a 76-residue protein attached to proteins as an intracellular targeting signal).</text>
        <dbReference type="EC" id="3.4.19.12"/>
    </reaction>
</comment>
<dbReference type="InParanoid" id="L2GRP1"/>
<dbReference type="Pfam" id="PF00443">
    <property type="entry name" value="UCH"/>
    <property type="match status" value="1"/>
</dbReference>
<keyword evidence="4" id="KW-0645">Protease</keyword>
<dbReference type="AlphaFoldDB" id="L2GRP1"/>
<evidence type="ECO:0000256" key="6">
    <source>
        <dbReference type="ARBA" id="ARBA00022801"/>
    </source>
</evidence>
<dbReference type="GO" id="GO:0005634">
    <property type="term" value="C:nucleus"/>
    <property type="evidence" value="ECO:0007669"/>
    <property type="project" value="TreeGrafter"/>
</dbReference>
<dbReference type="GO" id="GO:0006508">
    <property type="term" value="P:proteolysis"/>
    <property type="evidence" value="ECO:0007669"/>
    <property type="project" value="UniProtKB-KW"/>
</dbReference>
<evidence type="ECO:0000256" key="8">
    <source>
        <dbReference type="SAM" id="SignalP"/>
    </source>
</evidence>
<dbReference type="OrthoDB" id="289038at2759"/>
<dbReference type="STRING" id="948595.L2GRP1"/>
<dbReference type="HOGENOM" id="CLU_482497_0_0_1"/>
<dbReference type="GO" id="GO:0016579">
    <property type="term" value="P:protein deubiquitination"/>
    <property type="evidence" value="ECO:0007669"/>
    <property type="project" value="InterPro"/>
</dbReference>
<sequence length="565" mass="62964">MVRSVLWCVAVMGAIASTNYEELGAYRAGMRLQSTDGSDVNSREVFDSKEEVGNRIFHQDGCSCWADLKWRADRYAQENMLVDHDQVEGSDCYDIVMNVPSYDPIQQRFERALARPQNMRCMAFPCARCGTYECENVKVPDLPQQSGFSVDSSHEPIGDLGLKENRAGALNWHHAQAANGTPSALQDCLGTCRRRYSTKNRYLIGNVPPKIAAHTDQDARTSVPAADTHNSRIRGAARSAMIGKVSKVMESTSPEIVRCVSTVSSGPVSAENDDSAPTGLSNTRSNCFFNALIQMLFASPSFVQFIMLDCLRHIRCIELLRTIRELMEQNEKNILDQYIALCEVSEKLRPYGNVFAVEQHDAAEFLMDLLEEIRGSAELHSIHVECPFIFAMEEIAVCAICGRPAAVVHTECNCMLNVEPGTSVNIQLALSDSFEKDVRGLTVVRCTHVYQPANADITLMRCASGPQIIVLRIERTIFDSERRVTKKNTAGTDIDVDIRINSRCYTLLSFIMHYGGADAGHFVAVVKKDSKWYGANDESVYRIHDVYPLLKGSGHAYLLLYQRNG</sequence>
<dbReference type="VEuPathDB" id="MicrosporidiaDB:VCUG_02209"/>
<accession>L2GRP1</accession>
<evidence type="ECO:0000256" key="3">
    <source>
        <dbReference type="ARBA" id="ARBA00012759"/>
    </source>
</evidence>
<dbReference type="RefSeq" id="XP_008075221.1">
    <property type="nucleotide sequence ID" value="XM_008077030.1"/>
</dbReference>
<gene>
    <name evidence="10" type="ORF">VCUG_02209</name>
</gene>
<evidence type="ECO:0000256" key="5">
    <source>
        <dbReference type="ARBA" id="ARBA00022786"/>
    </source>
</evidence>
<organism evidence="10 11">
    <name type="scientific">Vavraia culicis (isolate floridensis)</name>
    <name type="common">Microsporidian parasite</name>
    <dbReference type="NCBI Taxonomy" id="948595"/>
    <lineage>
        <taxon>Eukaryota</taxon>
        <taxon>Fungi</taxon>
        <taxon>Fungi incertae sedis</taxon>
        <taxon>Microsporidia</taxon>
        <taxon>Pleistophoridae</taxon>
        <taxon>Vavraia</taxon>
    </lineage>
</organism>
<evidence type="ECO:0000313" key="11">
    <source>
        <dbReference type="Proteomes" id="UP000011081"/>
    </source>
</evidence>
<dbReference type="PROSITE" id="PS00973">
    <property type="entry name" value="USP_2"/>
    <property type="match status" value="1"/>
</dbReference>
<evidence type="ECO:0000256" key="4">
    <source>
        <dbReference type="ARBA" id="ARBA00022670"/>
    </source>
</evidence>
<dbReference type="Gene3D" id="3.90.70.10">
    <property type="entry name" value="Cysteine proteinases"/>
    <property type="match status" value="1"/>
</dbReference>
<dbReference type="GO" id="GO:0004843">
    <property type="term" value="F:cysteine-type deubiquitinase activity"/>
    <property type="evidence" value="ECO:0007669"/>
    <property type="project" value="UniProtKB-EC"/>
</dbReference>
<dbReference type="PANTHER" id="PTHR24006">
    <property type="entry name" value="UBIQUITIN CARBOXYL-TERMINAL HYDROLASE"/>
    <property type="match status" value="1"/>
</dbReference>
<dbReference type="InterPro" id="IPR001394">
    <property type="entry name" value="Peptidase_C19_UCH"/>
</dbReference>
<comment type="similarity">
    <text evidence="2">Belongs to the peptidase C19 family.</text>
</comment>
<dbReference type="Proteomes" id="UP000011081">
    <property type="component" value="Unassembled WGS sequence"/>
</dbReference>
<feature type="signal peptide" evidence="8">
    <location>
        <begin position="1"/>
        <end position="16"/>
    </location>
</feature>
<dbReference type="GO" id="GO:0005829">
    <property type="term" value="C:cytosol"/>
    <property type="evidence" value="ECO:0007669"/>
    <property type="project" value="TreeGrafter"/>
</dbReference>
<dbReference type="InterPro" id="IPR028889">
    <property type="entry name" value="USP"/>
</dbReference>
<keyword evidence="5" id="KW-0833">Ubl conjugation pathway</keyword>
<name>L2GRP1_VAVCU</name>
<keyword evidence="6" id="KW-0378">Hydrolase</keyword>
<dbReference type="PANTHER" id="PTHR24006:SF888">
    <property type="entry name" value="UBIQUITIN CARBOXYL-TERMINAL HYDROLASE 30"/>
    <property type="match status" value="1"/>
</dbReference>
<dbReference type="InterPro" id="IPR018200">
    <property type="entry name" value="USP_CS"/>
</dbReference>
<feature type="domain" description="USP" evidence="9">
    <location>
        <begin position="278"/>
        <end position="564"/>
    </location>
</feature>
<evidence type="ECO:0000256" key="1">
    <source>
        <dbReference type="ARBA" id="ARBA00000707"/>
    </source>
</evidence>
<evidence type="ECO:0000256" key="7">
    <source>
        <dbReference type="ARBA" id="ARBA00022807"/>
    </source>
</evidence>
<feature type="chain" id="PRO_5003960206" description="ubiquitinyl hydrolase 1" evidence="8">
    <location>
        <begin position="17"/>
        <end position="565"/>
    </location>
</feature>
<keyword evidence="11" id="KW-1185">Reference proteome</keyword>
<keyword evidence="7" id="KW-0788">Thiol protease</keyword>
<proteinExistence type="inferred from homology"/>
<keyword evidence="8" id="KW-0732">Signal</keyword>
<dbReference type="EC" id="3.4.19.12" evidence="3"/>
<evidence type="ECO:0000256" key="2">
    <source>
        <dbReference type="ARBA" id="ARBA00009085"/>
    </source>
</evidence>
<reference evidence="11" key="1">
    <citation type="submission" date="2011-03" db="EMBL/GenBank/DDBJ databases">
        <title>The genome sequence of Vavraia culicis strain floridensis.</title>
        <authorList>
            <consortium name="The Broad Institute Genome Sequencing Platform"/>
            <person name="Cuomo C."/>
            <person name="Becnel J."/>
            <person name="Sanscrainte N."/>
            <person name="Young S.K."/>
            <person name="Zeng Q."/>
            <person name="Gargeya S."/>
            <person name="Fitzgerald M."/>
            <person name="Haas B."/>
            <person name="Abouelleil A."/>
            <person name="Alvarado L."/>
            <person name="Arachchi H.M."/>
            <person name="Berlin A."/>
            <person name="Chapman S.B."/>
            <person name="Gearin G."/>
            <person name="Goldberg J."/>
            <person name="Griggs A."/>
            <person name="Gujja S."/>
            <person name="Hansen M."/>
            <person name="Heiman D."/>
            <person name="Howarth C."/>
            <person name="Larimer J."/>
            <person name="Lui A."/>
            <person name="MacDonald P.J.P."/>
            <person name="McCowen C."/>
            <person name="Montmayeur A."/>
            <person name="Murphy C."/>
            <person name="Neiman D."/>
            <person name="Pearson M."/>
            <person name="Priest M."/>
            <person name="Roberts A."/>
            <person name="Saif S."/>
            <person name="Shea T."/>
            <person name="Sisk P."/>
            <person name="Stolte C."/>
            <person name="Sykes S."/>
            <person name="Wortman J."/>
            <person name="Nusbaum C."/>
            <person name="Birren B."/>
        </authorList>
    </citation>
    <scope>NUCLEOTIDE SEQUENCE [LARGE SCALE GENOMIC DNA]</scope>
    <source>
        <strain evidence="11">floridensis</strain>
    </source>
</reference>
<dbReference type="CDD" id="cd02257">
    <property type="entry name" value="Peptidase_C19"/>
    <property type="match status" value="1"/>
</dbReference>